<dbReference type="PROSITE" id="PS51581">
    <property type="entry name" value="SAM_GTMT"/>
    <property type="match status" value="1"/>
</dbReference>
<dbReference type="CDD" id="cd02440">
    <property type="entry name" value="AdoMet_MTases"/>
    <property type="match status" value="1"/>
</dbReference>
<feature type="region of interest" description="SAM motif III" evidence="4">
    <location>
        <begin position="235"/>
        <end position="244"/>
    </location>
</feature>
<dbReference type="Gene3D" id="3.40.50.150">
    <property type="entry name" value="Vaccinia Virus protein VP39"/>
    <property type="match status" value="1"/>
</dbReference>
<protein>
    <submittedName>
        <fullName evidence="6">Putative tocopherol O-methyltransferase, chloroplastic</fullName>
    </submittedName>
</protein>
<dbReference type="GO" id="GO:0008757">
    <property type="term" value="F:S-adenosylmethionine-dependent methyltransferase activity"/>
    <property type="evidence" value="ECO:0007669"/>
    <property type="project" value="InterPro"/>
</dbReference>
<keyword evidence="1 4" id="KW-0489">Methyltransferase</keyword>
<dbReference type="GO" id="GO:0032259">
    <property type="term" value="P:methylation"/>
    <property type="evidence" value="ECO:0007669"/>
    <property type="project" value="UniProtKB-UniRule"/>
</dbReference>
<reference evidence="6 7" key="1">
    <citation type="journal article" date="2019" name="Plant Biotechnol. J.">
        <title>The red bayberry genome and genetic basis of sex determination.</title>
        <authorList>
            <person name="Jia H.M."/>
            <person name="Jia H.J."/>
            <person name="Cai Q.L."/>
            <person name="Wang Y."/>
            <person name="Zhao H.B."/>
            <person name="Yang W.F."/>
            <person name="Wang G.Y."/>
            <person name="Li Y.H."/>
            <person name="Zhan D.L."/>
            <person name="Shen Y.T."/>
            <person name="Niu Q.F."/>
            <person name="Chang L."/>
            <person name="Qiu J."/>
            <person name="Zhao L."/>
            <person name="Xie H.B."/>
            <person name="Fu W.Y."/>
            <person name="Jin J."/>
            <person name="Li X.W."/>
            <person name="Jiao Y."/>
            <person name="Zhou C.C."/>
            <person name="Tu T."/>
            <person name="Chai C.Y."/>
            <person name="Gao J.L."/>
            <person name="Fan L.J."/>
            <person name="van de Weg E."/>
            <person name="Wang J.Y."/>
            <person name="Gao Z.S."/>
        </authorList>
    </citation>
    <scope>NUCLEOTIDE SEQUENCE [LARGE SCALE GENOMIC DNA]</scope>
    <source>
        <tissue evidence="6">Leaves</tissue>
    </source>
</reference>
<evidence type="ECO:0000256" key="3">
    <source>
        <dbReference type="ARBA" id="ARBA00022691"/>
    </source>
</evidence>
<proteinExistence type="inferred from homology"/>
<gene>
    <name evidence="6" type="ORF">CJ030_MR7G012077</name>
</gene>
<dbReference type="InterPro" id="IPR013216">
    <property type="entry name" value="Methyltransf_11"/>
</dbReference>
<keyword evidence="7" id="KW-1185">Reference proteome</keyword>
<keyword evidence="2 4" id="KW-0808">Transferase</keyword>
<feature type="region of interest" description="SAM motif I" evidence="4">
    <location>
        <begin position="145"/>
        <end position="154"/>
    </location>
</feature>
<evidence type="ECO:0000313" key="7">
    <source>
        <dbReference type="Proteomes" id="UP000516437"/>
    </source>
</evidence>
<dbReference type="InterPro" id="IPR029063">
    <property type="entry name" value="SAM-dependent_MTases_sf"/>
</dbReference>
<dbReference type="InterPro" id="IPR025774">
    <property type="entry name" value="PiNMT-like"/>
</dbReference>
<organism evidence="6 7">
    <name type="scientific">Morella rubra</name>
    <name type="common">Chinese bayberry</name>
    <dbReference type="NCBI Taxonomy" id="262757"/>
    <lineage>
        <taxon>Eukaryota</taxon>
        <taxon>Viridiplantae</taxon>
        <taxon>Streptophyta</taxon>
        <taxon>Embryophyta</taxon>
        <taxon>Tracheophyta</taxon>
        <taxon>Spermatophyta</taxon>
        <taxon>Magnoliopsida</taxon>
        <taxon>eudicotyledons</taxon>
        <taxon>Gunneridae</taxon>
        <taxon>Pentapetalae</taxon>
        <taxon>rosids</taxon>
        <taxon>fabids</taxon>
        <taxon>Fagales</taxon>
        <taxon>Myricaceae</taxon>
        <taxon>Morella</taxon>
    </lineage>
</organism>
<evidence type="ECO:0000313" key="6">
    <source>
        <dbReference type="EMBL" id="KAB1205287.1"/>
    </source>
</evidence>
<evidence type="ECO:0000256" key="4">
    <source>
        <dbReference type="PROSITE-ProRule" id="PRU00914"/>
    </source>
</evidence>
<dbReference type="Proteomes" id="UP000516437">
    <property type="component" value="Chromosome 7"/>
</dbReference>
<dbReference type="SUPFAM" id="SSF53335">
    <property type="entry name" value="S-adenosyl-L-methionine-dependent methyltransferases"/>
    <property type="match status" value="1"/>
</dbReference>
<dbReference type="AlphaFoldDB" id="A0A6A1V066"/>
<evidence type="ECO:0000256" key="1">
    <source>
        <dbReference type="ARBA" id="ARBA00022603"/>
    </source>
</evidence>
<dbReference type="Pfam" id="PF08241">
    <property type="entry name" value="Methyltransf_11"/>
    <property type="match status" value="1"/>
</dbReference>
<evidence type="ECO:0000259" key="5">
    <source>
        <dbReference type="Pfam" id="PF08241"/>
    </source>
</evidence>
<keyword evidence="3 4" id="KW-0949">S-adenosyl-L-methionine</keyword>
<dbReference type="PANTHER" id="PTHR43591">
    <property type="entry name" value="METHYLTRANSFERASE"/>
    <property type="match status" value="1"/>
</dbReference>
<comment type="caution">
    <text evidence="6">The sequence shown here is derived from an EMBL/GenBank/DDBJ whole genome shotgun (WGS) entry which is preliminary data.</text>
</comment>
<dbReference type="EMBL" id="RXIC02000025">
    <property type="protein sequence ID" value="KAB1205287.1"/>
    <property type="molecule type" value="Genomic_DNA"/>
</dbReference>
<sequence length="357" mass="39463">MSKFAPVATMTSGTVTEAEKMKDGVLKDGIAEFYDGSSGVWERIWGDHMHHGFYEPGSTVSVSDHRAAQIRMIDEALRFAGLSGRIISPSHFNVHYISGVYLLIPVLVPTYVLVPIDVNKYELSTAYFFGLNLFAEDPEKRPKNVLDVGCGIGGSSRYIARKYGATCQGITLSPVQAQRANALAASQGLADKVSFQVADALEQPFPDGQFDLVWSMESGEHMPDKAKFVNELARVVAPGGTIILVTWCHRDLGPSEETLQPWEKELLNKISKSFYLPAWCSTADYVKLLESLSLQDIKAADWSQHVAPFWPAVIQSALTWRGLTSLLRSDPISYFAPGYEFIRVKNHKGSVRNAVDD</sequence>
<dbReference type="OrthoDB" id="8300214at2759"/>
<accession>A0A6A1V066</accession>
<comment type="similarity">
    <text evidence="4">Belongs to the class I-like SAM-binding methyltransferase superfamily. gTMT family.</text>
</comment>
<feature type="region of interest" description="SAM motif II" evidence="4">
    <location>
        <begin position="208"/>
        <end position="216"/>
    </location>
</feature>
<feature type="domain" description="Methyltransferase type 11" evidence="5">
    <location>
        <begin position="146"/>
        <end position="244"/>
    </location>
</feature>
<name>A0A6A1V066_9ROSI</name>
<evidence type="ECO:0000256" key="2">
    <source>
        <dbReference type="ARBA" id="ARBA00022679"/>
    </source>
</evidence>
<dbReference type="PANTHER" id="PTHR43591:SF81">
    <property type="entry name" value="MAGNESIUM PROTOPORPHYRIN IX METHYLTRANSFERASE, CHLOROPLASTIC-RELATED"/>
    <property type="match status" value="1"/>
</dbReference>